<proteinExistence type="predicted"/>
<dbReference type="EMBL" id="MK072438">
    <property type="protein sequence ID" value="AYV85042.1"/>
    <property type="molecule type" value="Genomic_DNA"/>
</dbReference>
<reference evidence="1" key="1">
    <citation type="submission" date="2018-10" db="EMBL/GenBank/DDBJ databases">
        <title>Hidden diversity of soil giant viruses.</title>
        <authorList>
            <person name="Schulz F."/>
            <person name="Alteio L."/>
            <person name="Goudeau D."/>
            <person name="Ryan E.M."/>
            <person name="Malmstrom R.R."/>
            <person name="Blanchard J."/>
            <person name="Woyke T."/>
        </authorList>
    </citation>
    <scope>NUCLEOTIDE SEQUENCE</scope>
    <source>
        <strain evidence="1">SAV1</strain>
    </source>
</reference>
<protein>
    <submittedName>
        <fullName evidence="1">Uncharacterized protein</fullName>
    </submittedName>
</protein>
<organism evidence="1">
    <name type="scientific">Satyrvirus sp</name>
    <dbReference type="NCBI Taxonomy" id="2487771"/>
    <lineage>
        <taxon>Viruses</taxon>
        <taxon>Varidnaviria</taxon>
        <taxon>Bamfordvirae</taxon>
        <taxon>Nucleocytoviricota</taxon>
        <taxon>Megaviricetes</taxon>
        <taxon>Imitervirales</taxon>
        <taxon>Mimiviridae</taxon>
        <taxon>Megamimivirinae</taxon>
    </lineage>
</organism>
<accession>A0A3G5ACZ8</accession>
<evidence type="ECO:0000313" key="1">
    <source>
        <dbReference type="EMBL" id="AYV85042.1"/>
    </source>
</evidence>
<sequence>MTSPGVNKIPILIELFEKKLIKPEYFSPFFLMKFIKCHNFSNYKFDILDILIKYIPKEYWIDFQLKIGETILHCIVGSNMADEKIEYYFKLFVDMGVDPTVLSLRSSDLEGNITEPYTAIKILIYKAIPNCIKYILTKFSLNSTYFNEIFETFGKTYVGENALMSCLRTFSLSKNRAKIDDVKETFRICVENGLDLGYASICRYTIYDYVLYYGWKPVFENIITISENQVKKVDPLHNGKYWRINRTKRFLVEEIRNNTDIYSKFPFSLETHVAILDTEGLVKYKLKNNKYEKNSERISILEKEFLEHLQKIKAHKTILQIIYQTLNNDFHGAYGFLHLPTVKKFFDDYDF</sequence>
<name>A0A3G5ACZ8_9VIRU</name>
<gene>
    <name evidence="1" type="ORF">Satyrvirus2_53</name>
</gene>